<feature type="compositionally biased region" description="Basic and acidic residues" evidence="8">
    <location>
        <begin position="309"/>
        <end position="321"/>
    </location>
</feature>
<feature type="compositionally biased region" description="Pro residues" evidence="8">
    <location>
        <begin position="256"/>
        <end position="265"/>
    </location>
</feature>
<evidence type="ECO:0000259" key="10">
    <source>
        <dbReference type="Pfam" id="PF13231"/>
    </source>
</evidence>
<keyword evidence="3 11" id="KW-0328">Glycosyltransferase</keyword>
<accession>A0A1C5JSW7</accession>
<sequence>MIKEFGSAEGSPRDANSLVDSVEATAPGWNRRSGVVGAGGRVTLRGVSGYAEPAPSRVRLGWPVWAVPGLLTLAVTLVGIGHAQLWRDELATWSAATRPLPDLARLTGTIDAATGPYYLLMHAWTALAGTSPTALRLPSALAMAGAAALTARLGARLAGDRAGLLAGLLFSVLPATSRYGQEARPYALATLLAVLATLLLVDGLRRPTWRRWAGYAVAVAALGLLHLIALTLLAAHAVAVLLTTARGPAAAGLDPPTQPSPPQRPTRPGRRPGVERHGCHGTRETPMAFHSPATSTAGGTPWVSPHAASSEHDASEDRDANPTDGPGTQPRDVGGTDRGDPGTPVTGRRVLAWWLLALVPAVVLVVPLALVARGQRGRQLDWVDPARLPDLASLPGGLAQSGAVGGFVLALAALGAVRLGRRALLPGAAVLLPVLLLFAAGTVVPLWVTRYLVFILPFACLPAGAALAGPAPAGAGPAAAGPPEPGPARTSPTRTPPPGPGAAGRGSDGRGSDGRGLAAAVAVVALAGLLGLPDQAALRRTHEWPRSAPVDYAGAAGIVAGGRRPGDAIVYSPRDGWLFPDLGLAYHLGSRRPRDVLVVRDQRANASLWAVECGDPARCLAGVDRVWLVVTGRRADPLAAVPGVKGEALRDGFTVRQVWPRPGLTVALLAR</sequence>
<evidence type="ECO:0000256" key="5">
    <source>
        <dbReference type="ARBA" id="ARBA00022692"/>
    </source>
</evidence>
<evidence type="ECO:0000256" key="1">
    <source>
        <dbReference type="ARBA" id="ARBA00004651"/>
    </source>
</evidence>
<protein>
    <submittedName>
        <fullName evidence="11">Dolichyl-phosphate-mannose-protein mannosyltransferase</fullName>
    </submittedName>
</protein>
<proteinExistence type="predicted"/>
<evidence type="ECO:0000256" key="3">
    <source>
        <dbReference type="ARBA" id="ARBA00022676"/>
    </source>
</evidence>
<dbReference type="GO" id="GO:0005886">
    <property type="term" value="C:plasma membrane"/>
    <property type="evidence" value="ECO:0007669"/>
    <property type="project" value="UniProtKB-SubCell"/>
</dbReference>
<organism evidence="11 12">
    <name type="scientific">Micromonospora humi</name>
    <dbReference type="NCBI Taxonomy" id="745366"/>
    <lineage>
        <taxon>Bacteria</taxon>
        <taxon>Bacillati</taxon>
        <taxon>Actinomycetota</taxon>
        <taxon>Actinomycetes</taxon>
        <taxon>Micromonosporales</taxon>
        <taxon>Micromonosporaceae</taxon>
        <taxon>Micromonospora</taxon>
    </lineage>
</organism>
<feature type="region of interest" description="Disordered" evidence="8">
    <location>
        <begin position="249"/>
        <end position="343"/>
    </location>
</feature>
<dbReference type="GO" id="GO:0009103">
    <property type="term" value="P:lipopolysaccharide biosynthetic process"/>
    <property type="evidence" value="ECO:0007669"/>
    <property type="project" value="UniProtKB-ARBA"/>
</dbReference>
<keyword evidence="7 9" id="KW-0472">Membrane</keyword>
<dbReference type="InterPro" id="IPR038731">
    <property type="entry name" value="RgtA/B/C-like"/>
</dbReference>
<dbReference type="PANTHER" id="PTHR33908">
    <property type="entry name" value="MANNOSYLTRANSFERASE YKCB-RELATED"/>
    <property type="match status" value="1"/>
</dbReference>
<feature type="transmembrane region" description="Helical" evidence="9">
    <location>
        <begin position="351"/>
        <end position="371"/>
    </location>
</feature>
<feature type="transmembrane region" description="Helical" evidence="9">
    <location>
        <begin position="62"/>
        <end position="80"/>
    </location>
</feature>
<evidence type="ECO:0000256" key="2">
    <source>
        <dbReference type="ARBA" id="ARBA00022475"/>
    </source>
</evidence>
<evidence type="ECO:0000256" key="4">
    <source>
        <dbReference type="ARBA" id="ARBA00022679"/>
    </source>
</evidence>
<reference evidence="12" key="1">
    <citation type="submission" date="2016-06" db="EMBL/GenBank/DDBJ databases">
        <authorList>
            <person name="Varghese N."/>
            <person name="Submissions Spin"/>
        </authorList>
    </citation>
    <scope>NUCLEOTIDE SEQUENCE [LARGE SCALE GENOMIC DNA]</scope>
    <source>
        <strain evidence="12">DSM 45647</strain>
    </source>
</reference>
<dbReference type="Pfam" id="PF13231">
    <property type="entry name" value="PMT_2"/>
    <property type="match status" value="1"/>
</dbReference>
<feature type="region of interest" description="Disordered" evidence="8">
    <location>
        <begin position="472"/>
        <end position="514"/>
    </location>
</feature>
<feature type="compositionally biased region" description="Basic and acidic residues" evidence="8">
    <location>
        <begin position="272"/>
        <end position="283"/>
    </location>
</feature>
<dbReference type="EMBL" id="FMDM01000013">
    <property type="protein sequence ID" value="SCG73349.1"/>
    <property type="molecule type" value="Genomic_DNA"/>
</dbReference>
<feature type="transmembrane region" description="Helical" evidence="9">
    <location>
        <begin position="186"/>
        <end position="204"/>
    </location>
</feature>
<evidence type="ECO:0000256" key="9">
    <source>
        <dbReference type="SAM" id="Phobius"/>
    </source>
</evidence>
<evidence type="ECO:0000256" key="7">
    <source>
        <dbReference type="ARBA" id="ARBA00023136"/>
    </source>
</evidence>
<dbReference type="Proteomes" id="UP000199360">
    <property type="component" value="Unassembled WGS sequence"/>
</dbReference>
<comment type="subcellular location">
    <subcellularLocation>
        <location evidence="1">Cell membrane</location>
        <topology evidence="1">Multi-pass membrane protein</topology>
    </subcellularLocation>
</comment>
<feature type="transmembrane region" description="Helical" evidence="9">
    <location>
        <begin position="216"/>
        <end position="242"/>
    </location>
</feature>
<dbReference type="GO" id="GO:0016763">
    <property type="term" value="F:pentosyltransferase activity"/>
    <property type="evidence" value="ECO:0007669"/>
    <property type="project" value="TreeGrafter"/>
</dbReference>
<evidence type="ECO:0000256" key="8">
    <source>
        <dbReference type="SAM" id="MobiDB-lite"/>
    </source>
</evidence>
<keyword evidence="2" id="KW-1003">Cell membrane</keyword>
<dbReference type="STRING" id="745366.GA0070213_11383"/>
<name>A0A1C5JSW7_9ACTN</name>
<feature type="transmembrane region" description="Helical" evidence="9">
    <location>
        <begin position="423"/>
        <end position="444"/>
    </location>
</feature>
<keyword evidence="4 11" id="KW-0808">Transferase</keyword>
<keyword evidence="12" id="KW-1185">Reference proteome</keyword>
<evidence type="ECO:0000313" key="12">
    <source>
        <dbReference type="Proteomes" id="UP000199360"/>
    </source>
</evidence>
<keyword evidence="5 9" id="KW-0812">Transmembrane</keyword>
<dbReference type="PANTHER" id="PTHR33908:SF11">
    <property type="entry name" value="MEMBRANE PROTEIN"/>
    <property type="match status" value="1"/>
</dbReference>
<gene>
    <name evidence="11" type="ORF">GA0070213_11383</name>
</gene>
<evidence type="ECO:0000256" key="6">
    <source>
        <dbReference type="ARBA" id="ARBA00022989"/>
    </source>
</evidence>
<evidence type="ECO:0000313" key="11">
    <source>
        <dbReference type="EMBL" id="SCG73349.1"/>
    </source>
</evidence>
<keyword evidence="6 9" id="KW-1133">Transmembrane helix</keyword>
<dbReference type="AlphaFoldDB" id="A0A1C5JSW7"/>
<dbReference type="InterPro" id="IPR050297">
    <property type="entry name" value="LipidA_mod_glycosyltrf_83"/>
</dbReference>
<feature type="transmembrane region" description="Helical" evidence="9">
    <location>
        <begin position="392"/>
        <end position="417"/>
    </location>
</feature>
<feature type="domain" description="Glycosyltransferase RgtA/B/C/D-like" evidence="10">
    <location>
        <begin position="119"/>
        <end position="244"/>
    </location>
</feature>